<organism evidence="2">
    <name type="scientific">uncultured Craurococcus sp</name>
    <dbReference type="NCBI Taxonomy" id="1135998"/>
    <lineage>
        <taxon>Bacteria</taxon>
        <taxon>Pseudomonadati</taxon>
        <taxon>Pseudomonadota</taxon>
        <taxon>Alphaproteobacteria</taxon>
        <taxon>Acetobacterales</taxon>
        <taxon>Acetobacteraceae</taxon>
        <taxon>Craurococcus</taxon>
        <taxon>environmental samples</taxon>
    </lineage>
</organism>
<feature type="compositionally biased region" description="Basic residues" evidence="1">
    <location>
        <begin position="38"/>
        <end position="49"/>
    </location>
</feature>
<dbReference type="EMBL" id="CADCTD010000050">
    <property type="protein sequence ID" value="CAA9237008.1"/>
    <property type="molecule type" value="Genomic_DNA"/>
</dbReference>
<protein>
    <submittedName>
        <fullName evidence="2">Uncharacterized protein</fullName>
    </submittedName>
</protein>
<feature type="compositionally biased region" description="Basic and acidic residues" evidence="1">
    <location>
        <begin position="81"/>
        <end position="95"/>
    </location>
</feature>
<accession>A0A6J4HZ44</accession>
<feature type="non-terminal residue" evidence="2">
    <location>
        <position position="151"/>
    </location>
</feature>
<feature type="non-terminal residue" evidence="2">
    <location>
        <position position="1"/>
    </location>
</feature>
<name>A0A6J4HZ44_9PROT</name>
<evidence type="ECO:0000256" key="1">
    <source>
        <dbReference type="SAM" id="MobiDB-lite"/>
    </source>
</evidence>
<reference evidence="2" key="1">
    <citation type="submission" date="2020-02" db="EMBL/GenBank/DDBJ databases">
        <authorList>
            <person name="Meier V. D."/>
        </authorList>
    </citation>
    <scope>NUCLEOTIDE SEQUENCE</scope>
    <source>
        <strain evidence="2">AVDCRST_MAG27</strain>
    </source>
</reference>
<gene>
    <name evidence="2" type="ORF">AVDCRST_MAG27-1345</name>
</gene>
<dbReference type="AlphaFoldDB" id="A0A6J4HZ44"/>
<evidence type="ECO:0000313" key="2">
    <source>
        <dbReference type="EMBL" id="CAA9237008.1"/>
    </source>
</evidence>
<proteinExistence type="predicted"/>
<feature type="region of interest" description="Disordered" evidence="1">
    <location>
        <begin position="1"/>
        <end position="151"/>
    </location>
</feature>
<sequence length="151" mass="15849">ALPSHPGRPAGLSPPLSGLGHRAHRDDQGRPPGERGQAHLRRPLHRPGRRPQGAAPVAGDGEQEGEAGPDPLPRRERARPRHGEARRPARGDDPGLRQSGGVRCHGMDVPLAAGAPARPRRAPPDGPDGHDGGPGPRLRHPRPDAGRGLCV</sequence>
<feature type="compositionally biased region" description="Basic and acidic residues" evidence="1">
    <location>
        <begin position="24"/>
        <end position="37"/>
    </location>
</feature>